<proteinExistence type="predicted"/>
<name>E9G646_DAPPU</name>
<evidence type="ECO:0000256" key="1">
    <source>
        <dbReference type="SAM" id="MobiDB-lite"/>
    </source>
</evidence>
<dbReference type="InParanoid" id="E9G646"/>
<dbReference type="KEGG" id="dpx:DAPPUDRAFT_238323"/>
<organism evidence="2 3">
    <name type="scientific">Daphnia pulex</name>
    <name type="common">Water flea</name>
    <dbReference type="NCBI Taxonomy" id="6669"/>
    <lineage>
        <taxon>Eukaryota</taxon>
        <taxon>Metazoa</taxon>
        <taxon>Ecdysozoa</taxon>
        <taxon>Arthropoda</taxon>
        <taxon>Crustacea</taxon>
        <taxon>Branchiopoda</taxon>
        <taxon>Diplostraca</taxon>
        <taxon>Cladocera</taxon>
        <taxon>Anomopoda</taxon>
        <taxon>Daphniidae</taxon>
        <taxon>Daphnia</taxon>
    </lineage>
</organism>
<sequence>MTKRNLPTYRHLLLYLSSTLQSNSRRGPAVHLTGTTGHSVHVKEEDKPKKTKQGIYRAAAAAGSIVKKGPFRMRVYFPY</sequence>
<evidence type="ECO:0000313" key="2">
    <source>
        <dbReference type="EMBL" id="EFX84872.1"/>
    </source>
</evidence>
<dbReference type="AlphaFoldDB" id="E9G646"/>
<feature type="region of interest" description="Disordered" evidence="1">
    <location>
        <begin position="24"/>
        <end position="53"/>
    </location>
</feature>
<reference evidence="2 3" key="1">
    <citation type="journal article" date="2011" name="Science">
        <title>The ecoresponsive genome of Daphnia pulex.</title>
        <authorList>
            <person name="Colbourne J.K."/>
            <person name="Pfrender M.E."/>
            <person name="Gilbert D."/>
            <person name="Thomas W.K."/>
            <person name="Tucker A."/>
            <person name="Oakley T.H."/>
            <person name="Tokishita S."/>
            <person name="Aerts A."/>
            <person name="Arnold G.J."/>
            <person name="Basu M.K."/>
            <person name="Bauer D.J."/>
            <person name="Caceres C.E."/>
            <person name="Carmel L."/>
            <person name="Casola C."/>
            <person name="Choi J.H."/>
            <person name="Detter J.C."/>
            <person name="Dong Q."/>
            <person name="Dusheyko S."/>
            <person name="Eads B.D."/>
            <person name="Frohlich T."/>
            <person name="Geiler-Samerotte K.A."/>
            <person name="Gerlach D."/>
            <person name="Hatcher P."/>
            <person name="Jogdeo S."/>
            <person name="Krijgsveld J."/>
            <person name="Kriventseva E.V."/>
            <person name="Kultz D."/>
            <person name="Laforsch C."/>
            <person name="Lindquist E."/>
            <person name="Lopez J."/>
            <person name="Manak J.R."/>
            <person name="Muller J."/>
            <person name="Pangilinan J."/>
            <person name="Patwardhan R.P."/>
            <person name="Pitluck S."/>
            <person name="Pritham E.J."/>
            <person name="Rechtsteiner A."/>
            <person name="Rho M."/>
            <person name="Rogozin I.B."/>
            <person name="Sakarya O."/>
            <person name="Salamov A."/>
            <person name="Schaack S."/>
            <person name="Shapiro H."/>
            <person name="Shiga Y."/>
            <person name="Skalitzky C."/>
            <person name="Smith Z."/>
            <person name="Souvorov A."/>
            <person name="Sung W."/>
            <person name="Tang Z."/>
            <person name="Tsuchiya D."/>
            <person name="Tu H."/>
            <person name="Vos H."/>
            <person name="Wang M."/>
            <person name="Wolf Y.I."/>
            <person name="Yamagata H."/>
            <person name="Yamada T."/>
            <person name="Ye Y."/>
            <person name="Shaw J.R."/>
            <person name="Andrews J."/>
            <person name="Crease T.J."/>
            <person name="Tang H."/>
            <person name="Lucas S.M."/>
            <person name="Robertson H.M."/>
            <person name="Bork P."/>
            <person name="Koonin E.V."/>
            <person name="Zdobnov E.M."/>
            <person name="Grigoriev I.V."/>
            <person name="Lynch M."/>
            <person name="Boore J.L."/>
        </authorList>
    </citation>
    <scope>NUCLEOTIDE SEQUENCE [LARGE SCALE GENOMIC DNA]</scope>
</reference>
<accession>E9G646</accession>
<dbReference type="Proteomes" id="UP000000305">
    <property type="component" value="Unassembled WGS sequence"/>
</dbReference>
<keyword evidence="3" id="KW-1185">Reference proteome</keyword>
<gene>
    <name evidence="2" type="ORF">DAPPUDRAFT_238323</name>
</gene>
<dbReference type="EMBL" id="GL732533">
    <property type="protein sequence ID" value="EFX84872.1"/>
    <property type="molecule type" value="Genomic_DNA"/>
</dbReference>
<protein>
    <submittedName>
        <fullName evidence="2">Uncharacterized protein</fullName>
    </submittedName>
</protein>
<evidence type="ECO:0000313" key="3">
    <source>
        <dbReference type="Proteomes" id="UP000000305"/>
    </source>
</evidence>
<dbReference type="HOGENOM" id="CLU_2608422_0_0_1"/>